<feature type="domain" description="Peptidase M28" evidence="5">
    <location>
        <begin position="352"/>
        <end position="587"/>
    </location>
</feature>
<proteinExistence type="inferred from homology"/>
<evidence type="ECO:0000256" key="3">
    <source>
        <dbReference type="SAM" id="MobiDB-lite"/>
    </source>
</evidence>
<dbReference type="InterPro" id="IPR045175">
    <property type="entry name" value="M28_fam"/>
</dbReference>
<reference evidence="6" key="1">
    <citation type="submission" date="2021-02" db="EMBL/GenBank/DDBJ databases">
        <authorList>
            <person name="Nowell W R."/>
        </authorList>
    </citation>
    <scope>NUCLEOTIDE SEQUENCE</scope>
</reference>
<comment type="cofactor">
    <cofactor evidence="1">
        <name>Zn(2+)</name>
        <dbReference type="ChEBI" id="CHEBI:29105"/>
    </cofactor>
</comment>
<evidence type="ECO:0000313" key="6">
    <source>
        <dbReference type="EMBL" id="CAF3999251.1"/>
    </source>
</evidence>
<dbReference type="GO" id="GO:0006508">
    <property type="term" value="P:proteolysis"/>
    <property type="evidence" value="ECO:0007669"/>
    <property type="project" value="InterPro"/>
</dbReference>
<comment type="similarity">
    <text evidence="2">Belongs to the peptidase M28 family. M28B subfamily.</text>
</comment>
<name>A0A819NJK3_9BILA</name>
<dbReference type="GO" id="GO:0008235">
    <property type="term" value="F:metalloexopeptidase activity"/>
    <property type="evidence" value="ECO:0007669"/>
    <property type="project" value="InterPro"/>
</dbReference>
<dbReference type="Gene3D" id="3.40.630.10">
    <property type="entry name" value="Zn peptidases"/>
    <property type="match status" value="1"/>
</dbReference>
<organism evidence="6 7">
    <name type="scientific">Adineta steineri</name>
    <dbReference type="NCBI Taxonomy" id="433720"/>
    <lineage>
        <taxon>Eukaryota</taxon>
        <taxon>Metazoa</taxon>
        <taxon>Spiralia</taxon>
        <taxon>Gnathifera</taxon>
        <taxon>Rotifera</taxon>
        <taxon>Eurotatoria</taxon>
        <taxon>Bdelloidea</taxon>
        <taxon>Adinetida</taxon>
        <taxon>Adinetidae</taxon>
        <taxon>Adineta</taxon>
    </lineage>
</organism>
<feature type="region of interest" description="Disordered" evidence="3">
    <location>
        <begin position="54"/>
        <end position="116"/>
    </location>
</feature>
<feature type="domain" description="PA" evidence="4">
    <location>
        <begin position="240"/>
        <end position="323"/>
    </location>
</feature>
<dbReference type="InterPro" id="IPR007484">
    <property type="entry name" value="Peptidase_M28"/>
</dbReference>
<evidence type="ECO:0000256" key="2">
    <source>
        <dbReference type="ARBA" id="ARBA00005634"/>
    </source>
</evidence>
<evidence type="ECO:0000256" key="1">
    <source>
        <dbReference type="ARBA" id="ARBA00001947"/>
    </source>
</evidence>
<dbReference type="Gene3D" id="3.50.30.30">
    <property type="match status" value="1"/>
</dbReference>
<dbReference type="AlphaFoldDB" id="A0A819NJK3"/>
<dbReference type="Pfam" id="PF04389">
    <property type="entry name" value="Peptidase_M28"/>
    <property type="match status" value="1"/>
</dbReference>
<feature type="compositionally biased region" description="Low complexity" evidence="3">
    <location>
        <begin position="55"/>
        <end position="116"/>
    </location>
</feature>
<dbReference type="PANTHER" id="PTHR12147:SF26">
    <property type="entry name" value="PEPTIDASE M28 DOMAIN-CONTAINING PROTEIN"/>
    <property type="match status" value="1"/>
</dbReference>
<dbReference type="Proteomes" id="UP000663868">
    <property type="component" value="Unassembled WGS sequence"/>
</dbReference>
<gene>
    <name evidence="6" type="ORF">KXQ929_LOCUS28373</name>
</gene>
<evidence type="ECO:0000259" key="4">
    <source>
        <dbReference type="Pfam" id="PF02225"/>
    </source>
</evidence>
<dbReference type="PANTHER" id="PTHR12147">
    <property type="entry name" value="METALLOPEPTIDASE M28 FAMILY MEMBER"/>
    <property type="match status" value="1"/>
</dbReference>
<dbReference type="InterPro" id="IPR003137">
    <property type="entry name" value="PA_domain"/>
</dbReference>
<accession>A0A819NJK3</accession>
<evidence type="ECO:0000313" key="7">
    <source>
        <dbReference type="Proteomes" id="UP000663868"/>
    </source>
</evidence>
<dbReference type="SUPFAM" id="SSF53187">
    <property type="entry name" value="Zn-dependent exopeptidases"/>
    <property type="match status" value="1"/>
</dbReference>
<comment type="caution">
    <text evidence="6">The sequence shown here is derived from an EMBL/GenBank/DDBJ whole genome shotgun (WGS) entry which is preliminary data.</text>
</comment>
<dbReference type="SUPFAM" id="SSF52025">
    <property type="entry name" value="PA domain"/>
    <property type="match status" value="1"/>
</dbReference>
<protein>
    <submittedName>
        <fullName evidence="6">Uncharacterized protein</fullName>
    </submittedName>
</protein>
<sequence length="632" mass="67973">MESNMNEDKMLKFMKILVPVVGVGIILTTVVFALNIATLVKVNKGFNDIQGNSIVTANPTNPTAGPTTTAPTGTAATTTTTAPTGTAAATTTAPTGTAAATTTTAPTGTAAVTTTTTSQPLPNTILASSIRIEDVMHHLDDLQIIATNADGNRAIHTRGFNETLDYIYNVLKLNTNYNVTQSFFPVRDTTLASNPVLMVSINDAIQNYTYSTNLAIADFTVARFSTSLNLSDYVTITDIPNLGCNETDWENTIQSVVGQVALVKRGNCTFVEKAELASKYNVTALLIYNDGTTPDRERPASISAGEDNGIPVLSLSYALGKALADAAQDPVNNVTALININLLNDKPLPVVNICADTPTGDPTQTIVIGSHSDSVPAGPGINDNGSGSAANLGLAIALAKLFQTPTYPPFKYRIRFCWWGAEEVGLLGSNFHVKQAKIATTVGERLQDYLINLNYDMLGSPNYIFGIYDGDTANPNTPSQARPGSNKITALFRDWFISQKLPWNHTDFSGRSDYGPFLAEGIVAGGLFTGGDDVKTQETHDYMAQMLGQGMGGTVGDDYDPCYHKACDSIQNINVFAFERMVQAAAYALESLARQDNLTEWLYPGGRTTRFNNESPQRKYDSINEYFGMPYL</sequence>
<dbReference type="EMBL" id="CAJOBB010002795">
    <property type="protein sequence ID" value="CAF3999251.1"/>
    <property type="molecule type" value="Genomic_DNA"/>
</dbReference>
<evidence type="ECO:0000259" key="5">
    <source>
        <dbReference type="Pfam" id="PF04389"/>
    </source>
</evidence>
<dbReference type="InterPro" id="IPR046450">
    <property type="entry name" value="PA_dom_sf"/>
</dbReference>
<dbReference type="Pfam" id="PF02225">
    <property type="entry name" value="PA"/>
    <property type="match status" value="1"/>
</dbReference>